<gene>
    <name evidence="10" type="ORF">RND71_007203</name>
</gene>
<dbReference type="GO" id="GO:0005524">
    <property type="term" value="F:ATP binding"/>
    <property type="evidence" value="ECO:0007669"/>
    <property type="project" value="UniProtKB-KW"/>
</dbReference>
<dbReference type="InterPro" id="IPR027417">
    <property type="entry name" value="P-loop_NTPase"/>
</dbReference>
<dbReference type="PANTHER" id="PTHR15140:SF47">
    <property type="entry name" value="LATE BLIGHT RESISTANCE PROTEIN HOMOLOG R1A-3 ISOFORM X1"/>
    <property type="match status" value="1"/>
</dbReference>
<keyword evidence="4" id="KW-0547">Nucleotide-binding</keyword>
<accession>A0AAE1SJE2</accession>
<organism evidence="10 11">
    <name type="scientific">Anisodus tanguticus</name>
    <dbReference type="NCBI Taxonomy" id="243964"/>
    <lineage>
        <taxon>Eukaryota</taxon>
        <taxon>Viridiplantae</taxon>
        <taxon>Streptophyta</taxon>
        <taxon>Embryophyta</taxon>
        <taxon>Tracheophyta</taxon>
        <taxon>Spermatophyta</taxon>
        <taxon>Magnoliopsida</taxon>
        <taxon>eudicotyledons</taxon>
        <taxon>Gunneridae</taxon>
        <taxon>Pentapetalae</taxon>
        <taxon>asterids</taxon>
        <taxon>lamiids</taxon>
        <taxon>Solanales</taxon>
        <taxon>Solanaceae</taxon>
        <taxon>Solanoideae</taxon>
        <taxon>Hyoscyameae</taxon>
        <taxon>Anisodus</taxon>
    </lineage>
</organism>
<keyword evidence="5" id="KW-0611">Plant defense</keyword>
<dbReference type="Pfam" id="PF00931">
    <property type="entry name" value="NB-ARC"/>
    <property type="match status" value="1"/>
</dbReference>
<dbReference type="InterPro" id="IPR002182">
    <property type="entry name" value="NB-ARC"/>
</dbReference>
<dbReference type="AlphaFoldDB" id="A0AAE1SJE2"/>
<dbReference type="InterPro" id="IPR032675">
    <property type="entry name" value="LRR_dom_sf"/>
</dbReference>
<dbReference type="PANTHER" id="PTHR15140">
    <property type="entry name" value="TUBULIN-SPECIFIC CHAPERONE E"/>
    <property type="match status" value="1"/>
</dbReference>
<feature type="domain" description="NB-ARC" evidence="7">
    <location>
        <begin position="120"/>
        <end position="176"/>
    </location>
</feature>
<evidence type="ECO:0000256" key="6">
    <source>
        <dbReference type="ARBA" id="ARBA00022840"/>
    </source>
</evidence>
<proteinExistence type="inferred from homology"/>
<dbReference type="GO" id="GO:0051707">
    <property type="term" value="P:response to other organism"/>
    <property type="evidence" value="ECO:0007669"/>
    <property type="project" value="UniProtKB-ARBA"/>
</dbReference>
<reference evidence="10" key="1">
    <citation type="submission" date="2023-12" db="EMBL/GenBank/DDBJ databases">
        <title>Genome assembly of Anisodus tanguticus.</title>
        <authorList>
            <person name="Wang Y.-J."/>
        </authorList>
    </citation>
    <scope>NUCLEOTIDE SEQUENCE</scope>
    <source>
        <strain evidence="10">KB-2021</strain>
        <tissue evidence="10">Leaf</tissue>
    </source>
</reference>
<dbReference type="Gene3D" id="1.20.5.4130">
    <property type="match status" value="1"/>
</dbReference>
<dbReference type="InterPro" id="IPR038005">
    <property type="entry name" value="RX-like_CC"/>
</dbReference>
<evidence type="ECO:0000259" key="7">
    <source>
        <dbReference type="Pfam" id="PF00931"/>
    </source>
</evidence>
<dbReference type="FunFam" id="1.10.10.10:FF:000322">
    <property type="entry name" value="Probable disease resistance protein At1g63360"/>
    <property type="match status" value="1"/>
</dbReference>
<dbReference type="EMBL" id="JAVYJV010000004">
    <property type="protein sequence ID" value="KAK4371819.1"/>
    <property type="molecule type" value="Genomic_DNA"/>
</dbReference>
<keyword evidence="3" id="KW-0677">Repeat</keyword>
<dbReference type="InterPro" id="IPR058922">
    <property type="entry name" value="WHD_DRP"/>
</dbReference>
<evidence type="ECO:0000256" key="4">
    <source>
        <dbReference type="ARBA" id="ARBA00022741"/>
    </source>
</evidence>
<evidence type="ECO:0000256" key="2">
    <source>
        <dbReference type="ARBA" id="ARBA00022614"/>
    </source>
</evidence>
<evidence type="ECO:0000256" key="1">
    <source>
        <dbReference type="ARBA" id="ARBA00008894"/>
    </source>
</evidence>
<dbReference type="Pfam" id="PF23559">
    <property type="entry name" value="WHD_DRP"/>
    <property type="match status" value="1"/>
</dbReference>
<dbReference type="Proteomes" id="UP001291623">
    <property type="component" value="Unassembled WGS sequence"/>
</dbReference>
<comment type="caution">
    <text evidence="10">The sequence shown here is derived from an EMBL/GenBank/DDBJ whole genome shotgun (WGS) entry which is preliminary data.</text>
</comment>
<dbReference type="GO" id="GO:0043531">
    <property type="term" value="F:ADP binding"/>
    <property type="evidence" value="ECO:0007669"/>
    <property type="project" value="InterPro"/>
</dbReference>
<keyword evidence="6" id="KW-0067">ATP-binding</keyword>
<evidence type="ECO:0000256" key="3">
    <source>
        <dbReference type="ARBA" id="ARBA00022737"/>
    </source>
</evidence>
<dbReference type="InterPro" id="IPR041118">
    <property type="entry name" value="Rx_N"/>
</dbReference>
<keyword evidence="2" id="KW-0433">Leucine-rich repeat</keyword>
<evidence type="ECO:0000313" key="10">
    <source>
        <dbReference type="EMBL" id="KAK4371819.1"/>
    </source>
</evidence>
<keyword evidence="11" id="KW-1185">Reference proteome</keyword>
<sequence>MAAYAAVTSLSQSLDQLSPTNSSHLILYKKEQTEILREKLTFFRAFLEEFTNVFHEDKKMKHLERMIQDVAHGVEDIIDSHVYDSLLYEGQSRKEQRKAYMIFHQNLQYSIEEMDLIQREHVRRAFPDDHNGSRIMLTTRLVDVASCASSGNSLHQMHFLSVEESWTLLRDKVFGNGKTREIPVWKLIRLWVAEGFIKKVKHKNIENVAEEILRDLVDRSLVLAGKRSSLGKIKTCKMHDLIRDMCLRETQGENFIHFITRYLACPFYHGLVQTICNRSNIQSLVIHDRNPCEMFMTTLSLPGEVSNMPRLRHIHTKSIRLFIPPPTAETDNHLQTLTGLMPSSCNDEVFLRVPNLKKLGILLVSDSVTIEMCYSLDDNLVHLTQIEKLKVEYKEDYLRRLRIWMRTDMADPISHRLHIPHCDNFPPNLKKLTLCRTYLQWEDKNFLGKLPNLEQIPFDFAEIQTLQLIELHKCKLSVIASAEQIQEEQQSLGNDDLVVRVHYIDKMMS</sequence>
<dbReference type="SUPFAM" id="SSF52540">
    <property type="entry name" value="P-loop containing nucleoside triphosphate hydrolases"/>
    <property type="match status" value="1"/>
</dbReference>
<dbReference type="InterPro" id="IPR036388">
    <property type="entry name" value="WH-like_DNA-bd_sf"/>
</dbReference>
<dbReference type="GO" id="GO:0006952">
    <property type="term" value="P:defense response"/>
    <property type="evidence" value="ECO:0007669"/>
    <property type="project" value="UniProtKB-KW"/>
</dbReference>
<comment type="similarity">
    <text evidence="1">Belongs to the disease resistance NB-LRR family.</text>
</comment>
<name>A0AAE1SJE2_9SOLA</name>
<dbReference type="Pfam" id="PF18052">
    <property type="entry name" value="Rx_N"/>
    <property type="match status" value="1"/>
</dbReference>
<evidence type="ECO:0000256" key="5">
    <source>
        <dbReference type="ARBA" id="ARBA00022821"/>
    </source>
</evidence>
<dbReference type="Gene3D" id="3.80.10.10">
    <property type="entry name" value="Ribonuclease Inhibitor"/>
    <property type="match status" value="1"/>
</dbReference>
<protein>
    <submittedName>
        <fullName evidence="10">Uncharacterized protein</fullName>
    </submittedName>
</protein>
<dbReference type="CDD" id="cd14798">
    <property type="entry name" value="RX-CC_like"/>
    <property type="match status" value="1"/>
</dbReference>
<evidence type="ECO:0000259" key="8">
    <source>
        <dbReference type="Pfam" id="PF18052"/>
    </source>
</evidence>
<feature type="domain" description="Disease resistance N-terminal" evidence="8">
    <location>
        <begin position="7"/>
        <end position="90"/>
    </location>
</feature>
<evidence type="ECO:0000259" key="9">
    <source>
        <dbReference type="Pfam" id="PF23559"/>
    </source>
</evidence>
<feature type="domain" description="Disease resistance protein winged helix" evidence="9">
    <location>
        <begin position="181"/>
        <end position="245"/>
    </location>
</feature>
<dbReference type="SUPFAM" id="SSF52047">
    <property type="entry name" value="RNI-like"/>
    <property type="match status" value="1"/>
</dbReference>
<dbReference type="Gene3D" id="1.10.10.10">
    <property type="entry name" value="Winged helix-like DNA-binding domain superfamily/Winged helix DNA-binding domain"/>
    <property type="match status" value="1"/>
</dbReference>
<evidence type="ECO:0000313" key="11">
    <source>
        <dbReference type="Proteomes" id="UP001291623"/>
    </source>
</evidence>